<proteinExistence type="predicted"/>
<evidence type="ECO:0000313" key="2">
    <source>
        <dbReference type="Proteomes" id="UP001597106"/>
    </source>
</evidence>
<dbReference type="RefSeq" id="WP_379075843.1">
    <property type="nucleotide sequence ID" value="NZ_JBHTJW010000002.1"/>
</dbReference>
<reference evidence="2" key="1">
    <citation type="journal article" date="2019" name="Int. J. Syst. Evol. Microbiol.">
        <title>The Global Catalogue of Microorganisms (GCM) 10K type strain sequencing project: providing services to taxonomists for standard genome sequencing and annotation.</title>
        <authorList>
            <consortium name="The Broad Institute Genomics Platform"/>
            <consortium name="The Broad Institute Genome Sequencing Center for Infectious Disease"/>
            <person name="Wu L."/>
            <person name="Ma J."/>
        </authorList>
    </citation>
    <scope>NUCLEOTIDE SEQUENCE [LARGE SCALE GENOMIC DNA]</scope>
    <source>
        <strain evidence="2">CCUG 59685</strain>
    </source>
</reference>
<dbReference type="Proteomes" id="UP001597106">
    <property type="component" value="Unassembled WGS sequence"/>
</dbReference>
<sequence>MPPMGGWLNMGKLRSMTCYSFALTTDLAGLKKRETEGLITIARFTAKLVCYYARTEVIVD</sequence>
<accession>A0ABW3GMG4</accession>
<gene>
    <name evidence="1" type="ORF">ACFQ1T_09035</name>
</gene>
<comment type="caution">
    <text evidence="1">The sequence shown here is derived from an EMBL/GenBank/DDBJ whole genome shotgun (WGS) entry which is preliminary data.</text>
</comment>
<protein>
    <submittedName>
        <fullName evidence="1">Uncharacterized protein</fullName>
    </submittedName>
</protein>
<evidence type="ECO:0000313" key="1">
    <source>
        <dbReference type="EMBL" id="MFD0929921.1"/>
    </source>
</evidence>
<name>A0ABW3GMG4_9PROT</name>
<keyword evidence="2" id="KW-1185">Reference proteome</keyword>
<organism evidence="1 2">
    <name type="scientific">Methylophilus glucosoxydans</name>
    <dbReference type="NCBI Taxonomy" id="752553"/>
    <lineage>
        <taxon>Bacteria</taxon>
        <taxon>Pseudomonadati</taxon>
        <taxon>Pseudomonadota</taxon>
        <taxon>Betaproteobacteria</taxon>
        <taxon>Nitrosomonadales</taxon>
        <taxon>Methylophilaceae</taxon>
        <taxon>Methylophilus</taxon>
    </lineage>
</organism>
<dbReference type="EMBL" id="JBHTJW010000002">
    <property type="protein sequence ID" value="MFD0929921.1"/>
    <property type="molecule type" value="Genomic_DNA"/>
</dbReference>